<feature type="non-terminal residue" evidence="1">
    <location>
        <position position="33"/>
    </location>
</feature>
<organism evidence="1">
    <name type="scientific">Harvfovirus sp</name>
    <dbReference type="NCBI Taxonomy" id="2487768"/>
    <lineage>
        <taxon>Viruses</taxon>
        <taxon>Varidnaviria</taxon>
        <taxon>Bamfordvirae</taxon>
        <taxon>Nucleocytoviricota</taxon>
        <taxon>Megaviricetes</taxon>
        <taxon>Imitervirales</taxon>
        <taxon>Mimiviridae</taxon>
        <taxon>Klosneuvirinae</taxon>
    </lineage>
</organism>
<protein>
    <submittedName>
        <fullName evidence="1">Uncharacterized protein</fullName>
    </submittedName>
</protein>
<reference evidence="1" key="1">
    <citation type="submission" date="2018-10" db="EMBL/GenBank/DDBJ databases">
        <title>Hidden diversity of soil giant viruses.</title>
        <authorList>
            <person name="Schulz F."/>
            <person name="Alteio L."/>
            <person name="Goudeau D."/>
            <person name="Ryan E.M."/>
            <person name="Malmstrom R.R."/>
            <person name="Blanchard J."/>
            <person name="Woyke T."/>
        </authorList>
    </citation>
    <scope>NUCLEOTIDE SEQUENCE</scope>
    <source>
        <strain evidence="1">HAV1</strain>
    </source>
</reference>
<sequence length="33" mass="3753">MSLVERTVEFCGNDRVPEMKIIILGLNVGDEKF</sequence>
<proteinExistence type="predicted"/>
<dbReference type="EMBL" id="MK072272">
    <property type="protein sequence ID" value="AYV81369.1"/>
    <property type="molecule type" value="Genomic_DNA"/>
</dbReference>
<gene>
    <name evidence="1" type="ORF">Harvfovirus30_1</name>
</gene>
<evidence type="ECO:0000313" key="1">
    <source>
        <dbReference type="EMBL" id="AYV81369.1"/>
    </source>
</evidence>
<name>A0A3G5A7D7_9VIRU</name>
<accession>A0A3G5A7D7</accession>